<dbReference type="OrthoDB" id="6214057at2"/>
<dbReference type="RefSeq" id="WP_068331587.1">
    <property type="nucleotide sequence ID" value="NZ_LVHF01000027.1"/>
</dbReference>
<evidence type="ECO:0000256" key="3">
    <source>
        <dbReference type="HAMAP-Rule" id="MF_00789"/>
    </source>
</evidence>
<dbReference type="HAMAP" id="MF_00789">
    <property type="entry name" value="UPF0319"/>
    <property type="match status" value="1"/>
</dbReference>
<comment type="similarity">
    <text evidence="1 3">Belongs to the UPF0319 family.</text>
</comment>
<dbReference type="PANTHER" id="PTHR38108">
    <property type="entry name" value="UPF0319 PROTEIN YCCT"/>
    <property type="match status" value="1"/>
</dbReference>
<organism evidence="4 5">
    <name type="scientific">Photobacterium jeanii</name>
    <dbReference type="NCBI Taxonomy" id="858640"/>
    <lineage>
        <taxon>Bacteria</taxon>
        <taxon>Pseudomonadati</taxon>
        <taxon>Pseudomonadota</taxon>
        <taxon>Gammaproteobacteria</taxon>
        <taxon>Vibrionales</taxon>
        <taxon>Vibrionaceae</taxon>
        <taxon>Photobacterium</taxon>
    </lineage>
</organism>
<dbReference type="EMBL" id="LVHF01000027">
    <property type="protein sequence ID" value="OAN13933.1"/>
    <property type="molecule type" value="Genomic_DNA"/>
</dbReference>
<dbReference type="PANTHER" id="PTHR38108:SF1">
    <property type="entry name" value="UPF0319 PROTEIN YCCT"/>
    <property type="match status" value="1"/>
</dbReference>
<accession>A0A178KBB8</accession>
<protein>
    <recommendedName>
        <fullName evidence="3">UPF0319 protein A3K86_12960</fullName>
    </recommendedName>
</protein>
<proteinExistence type="inferred from homology"/>
<comment type="caution">
    <text evidence="4">The sequence shown here is derived from an EMBL/GenBank/DDBJ whole genome shotgun (WGS) entry which is preliminary data.</text>
</comment>
<evidence type="ECO:0000256" key="1">
    <source>
        <dbReference type="ARBA" id="ARBA00008490"/>
    </source>
</evidence>
<dbReference type="STRING" id="858640.A3K86_12960"/>
<feature type="signal peptide" evidence="3">
    <location>
        <begin position="1"/>
        <end position="21"/>
    </location>
</feature>
<sequence length="219" mass="24424" precursor="true">MKKWMTLFTLILGGISLQLNAATLTFNKEVGPLVLNGEEVATDIFSSPDKLTLRSGQNQVLFALGQVVVEDGRRTKFNSVPFIIRFEASRDDLMLTYQPFRTMDEARKFEKDPRFNLVTASGHAIPYQLEPLHVNGMQGMQNFEKAVRKYNQQGAGVAVIAVNSENTSVSHVAPTTTQIKSTKTTSSKRAILEAGFNEMTADEQQAFMMWAMKNLKNPS</sequence>
<dbReference type="AlphaFoldDB" id="A0A178KBB8"/>
<dbReference type="Pfam" id="PF09829">
    <property type="entry name" value="DUF2057"/>
    <property type="match status" value="1"/>
</dbReference>
<evidence type="ECO:0000256" key="2">
    <source>
        <dbReference type="ARBA" id="ARBA00022729"/>
    </source>
</evidence>
<gene>
    <name evidence="4" type="ORF">A3K86_12960</name>
</gene>
<name>A0A178KBB8_9GAMM</name>
<keyword evidence="5" id="KW-1185">Reference proteome</keyword>
<evidence type="ECO:0000313" key="4">
    <source>
        <dbReference type="EMBL" id="OAN13933.1"/>
    </source>
</evidence>
<keyword evidence="2 3" id="KW-0732">Signal</keyword>
<dbReference type="Proteomes" id="UP000078503">
    <property type="component" value="Unassembled WGS sequence"/>
</dbReference>
<feature type="chain" id="PRO_5009002190" description="UPF0319 protein A3K86_12960" evidence="3">
    <location>
        <begin position="22"/>
        <end position="219"/>
    </location>
</feature>
<evidence type="ECO:0000313" key="5">
    <source>
        <dbReference type="Proteomes" id="UP000078503"/>
    </source>
</evidence>
<dbReference type="InterPro" id="IPR018635">
    <property type="entry name" value="UPF0319"/>
</dbReference>
<reference evidence="4 5" key="1">
    <citation type="submission" date="2016-03" db="EMBL/GenBank/DDBJ databases">
        <title>Photobacterium proteolyticum sp. nov. a protease producing bacterium isolated from ocean sediments of Laizhou Bay.</title>
        <authorList>
            <person name="Li Y."/>
        </authorList>
    </citation>
    <scope>NUCLEOTIDE SEQUENCE [LARGE SCALE GENOMIC DNA]</scope>
    <source>
        <strain evidence="4 5">R-40508</strain>
    </source>
</reference>